<proteinExistence type="predicted"/>
<name>A0A7Y9EAF6_9ACTN</name>
<protein>
    <submittedName>
        <fullName evidence="2">Uncharacterized protein</fullName>
    </submittedName>
</protein>
<evidence type="ECO:0000313" key="3">
    <source>
        <dbReference type="Proteomes" id="UP000535511"/>
    </source>
</evidence>
<dbReference type="EMBL" id="JACCBG010000001">
    <property type="protein sequence ID" value="NYD39950.1"/>
    <property type="molecule type" value="Genomic_DNA"/>
</dbReference>
<gene>
    <name evidence="1" type="ORF">BJZ21_000033</name>
    <name evidence="2" type="ORF">BJZ21_004065</name>
</gene>
<organism evidence="2 3">
    <name type="scientific">Nocardioides panaciterrulae</name>
    <dbReference type="NCBI Taxonomy" id="661492"/>
    <lineage>
        <taxon>Bacteria</taxon>
        <taxon>Bacillati</taxon>
        <taxon>Actinomycetota</taxon>
        <taxon>Actinomycetes</taxon>
        <taxon>Propionibacteriales</taxon>
        <taxon>Nocardioidaceae</taxon>
        <taxon>Nocardioides</taxon>
    </lineage>
</organism>
<accession>A0A7Y9EAF6</accession>
<evidence type="ECO:0000313" key="1">
    <source>
        <dbReference type="EMBL" id="NYD39950.1"/>
    </source>
</evidence>
<reference evidence="2 3" key="1">
    <citation type="submission" date="2020-07" db="EMBL/GenBank/DDBJ databases">
        <title>Sequencing the genomes of 1000 actinobacteria strains.</title>
        <authorList>
            <person name="Klenk H.-P."/>
        </authorList>
    </citation>
    <scope>NUCLEOTIDE SEQUENCE [LARGE SCALE GENOMIC DNA]</scope>
    <source>
        <strain evidence="2 3">DSM 21350</strain>
    </source>
</reference>
<dbReference type="Proteomes" id="UP000535511">
    <property type="component" value="Unassembled WGS sequence"/>
</dbReference>
<keyword evidence="3" id="KW-1185">Reference proteome</keyword>
<sequence>MTDAKVFTVYEVAEEFRCGRQKVADVAREHGIGAQLGGRAGWRFTEADKRALWEAMKPKEKAPVSRRRRRRSAA</sequence>
<comment type="caution">
    <text evidence="2">The sequence shown here is derived from an EMBL/GenBank/DDBJ whole genome shotgun (WGS) entry which is preliminary data.</text>
</comment>
<dbReference type="RefSeq" id="WP_179661901.1">
    <property type="nucleotide sequence ID" value="NZ_JACCBG010000001.1"/>
</dbReference>
<dbReference type="EMBL" id="JACCBG010000001">
    <property type="protein sequence ID" value="NYD43982.1"/>
    <property type="molecule type" value="Genomic_DNA"/>
</dbReference>
<evidence type="ECO:0000313" key="2">
    <source>
        <dbReference type="EMBL" id="NYD43982.1"/>
    </source>
</evidence>
<dbReference type="AlphaFoldDB" id="A0A7Y9EAF6"/>